<organism evidence="8 9">
    <name type="scientific">Tropicimonas aquimaris</name>
    <dbReference type="NCBI Taxonomy" id="914152"/>
    <lineage>
        <taxon>Bacteria</taxon>
        <taxon>Pseudomonadati</taxon>
        <taxon>Pseudomonadota</taxon>
        <taxon>Alphaproteobacteria</taxon>
        <taxon>Rhodobacterales</taxon>
        <taxon>Roseobacteraceae</taxon>
        <taxon>Tropicimonas</taxon>
    </lineage>
</organism>
<feature type="region of interest" description="Disordered" evidence="5">
    <location>
        <begin position="296"/>
        <end position="317"/>
    </location>
</feature>
<evidence type="ECO:0000256" key="3">
    <source>
        <dbReference type="ARBA" id="ARBA00022989"/>
    </source>
</evidence>
<evidence type="ECO:0000256" key="4">
    <source>
        <dbReference type="ARBA" id="ARBA00023136"/>
    </source>
</evidence>
<feature type="compositionally biased region" description="Basic and acidic residues" evidence="5">
    <location>
        <begin position="144"/>
        <end position="156"/>
    </location>
</feature>
<evidence type="ECO:0000256" key="6">
    <source>
        <dbReference type="SAM" id="SignalP"/>
    </source>
</evidence>
<reference evidence="9" key="1">
    <citation type="journal article" date="2019" name="Int. J. Syst. Evol. Microbiol.">
        <title>The Global Catalogue of Microorganisms (GCM) 10K type strain sequencing project: providing services to taxonomists for standard genome sequencing and annotation.</title>
        <authorList>
            <consortium name="The Broad Institute Genomics Platform"/>
            <consortium name="The Broad Institute Genome Sequencing Center for Infectious Disease"/>
            <person name="Wu L."/>
            <person name="Ma J."/>
        </authorList>
    </citation>
    <scope>NUCLEOTIDE SEQUENCE [LARGE SCALE GENOMIC DNA]</scope>
    <source>
        <strain evidence="9">CCUG 60524</strain>
    </source>
</reference>
<feature type="chain" id="PRO_5046990711" evidence="6">
    <location>
        <begin position="29"/>
        <end position="317"/>
    </location>
</feature>
<name>A0ABW3IX90_9RHOB</name>
<feature type="region of interest" description="Disordered" evidence="5">
    <location>
        <begin position="132"/>
        <end position="240"/>
    </location>
</feature>
<evidence type="ECO:0000259" key="7">
    <source>
        <dbReference type="PROSITE" id="PS52015"/>
    </source>
</evidence>
<keyword evidence="6" id="KW-0732">Signal</keyword>
<evidence type="ECO:0000256" key="1">
    <source>
        <dbReference type="ARBA" id="ARBA00004167"/>
    </source>
</evidence>
<dbReference type="InterPro" id="IPR006260">
    <property type="entry name" value="TonB/TolA_C"/>
</dbReference>
<dbReference type="Pfam" id="PF03544">
    <property type="entry name" value="TonB_C"/>
    <property type="match status" value="1"/>
</dbReference>
<evidence type="ECO:0000256" key="5">
    <source>
        <dbReference type="SAM" id="MobiDB-lite"/>
    </source>
</evidence>
<comment type="caution">
    <text evidence="8">The sequence shown here is derived from an EMBL/GenBank/DDBJ whole genome shotgun (WGS) entry which is preliminary data.</text>
</comment>
<dbReference type="Gene3D" id="3.30.1150.10">
    <property type="match status" value="1"/>
</dbReference>
<accession>A0ABW3IX90</accession>
<comment type="subcellular location">
    <subcellularLocation>
        <location evidence="1">Membrane</location>
        <topology evidence="1">Single-pass membrane protein</topology>
    </subcellularLocation>
</comment>
<feature type="compositionally biased region" description="Low complexity" evidence="5">
    <location>
        <begin position="205"/>
        <end position="230"/>
    </location>
</feature>
<evidence type="ECO:0000313" key="9">
    <source>
        <dbReference type="Proteomes" id="UP001597108"/>
    </source>
</evidence>
<protein>
    <submittedName>
        <fullName evidence="8">TonB family protein</fullName>
    </submittedName>
</protein>
<evidence type="ECO:0000256" key="2">
    <source>
        <dbReference type="ARBA" id="ARBA00022692"/>
    </source>
</evidence>
<keyword evidence="4" id="KW-0472">Membrane</keyword>
<proteinExistence type="predicted"/>
<feature type="domain" description="TonB C-terminal" evidence="7">
    <location>
        <begin position="231"/>
        <end position="317"/>
    </location>
</feature>
<keyword evidence="9" id="KW-1185">Reference proteome</keyword>
<dbReference type="RefSeq" id="WP_386079108.1">
    <property type="nucleotide sequence ID" value="NZ_JBHTJT010000060.1"/>
</dbReference>
<keyword evidence="2" id="KW-0812">Transmembrane</keyword>
<sequence>MIPRSRGAALAAIALAAATHGGFLLVQAAQPRIEIEGGAAGEISVLGNSFADLSAGILSPEVVKEASSQPVADSAPPASSARLAPTAPTARPMAPTAAQASRPVRVAPTVQAPSDVPVPQAAKPVEPVATARAVAPDPMEPEPETPHEEAAKDAPTERAPTQTERPPERPTRADVAQPAPAKTQAEPPKRSVASARGNSDTNARAGVATGQAEATATAAGAAEGRSSRQGNAAEPNYPGKVFARINRTRRSVTNARGETVVAFAIGANGALTSISIARSSSSPSLDEAALAQVRRAVPFPPPPPGARRSYSVKISGR</sequence>
<evidence type="ECO:0000313" key="8">
    <source>
        <dbReference type="EMBL" id="MFD0982725.1"/>
    </source>
</evidence>
<dbReference type="SUPFAM" id="SSF74653">
    <property type="entry name" value="TolA/TonB C-terminal domain"/>
    <property type="match status" value="1"/>
</dbReference>
<dbReference type="PROSITE" id="PS52015">
    <property type="entry name" value="TONB_CTD"/>
    <property type="match status" value="1"/>
</dbReference>
<dbReference type="EMBL" id="JBHTJT010000060">
    <property type="protein sequence ID" value="MFD0982725.1"/>
    <property type="molecule type" value="Genomic_DNA"/>
</dbReference>
<feature type="compositionally biased region" description="Low complexity" evidence="5">
    <location>
        <begin position="68"/>
        <end position="101"/>
    </location>
</feature>
<dbReference type="NCBIfam" id="TIGR01352">
    <property type="entry name" value="tonB_Cterm"/>
    <property type="match status" value="1"/>
</dbReference>
<feature type="region of interest" description="Disordered" evidence="5">
    <location>
        <begin position="68"/>
        <end position="106"/>
    </location>
</feature>
<gene>
    <name evidence="8" type="ORF">ACFQ2S_24115</name>
</gene>
<keyword evidence="3" id="KW-1133">Transmembrane helix</keyword>
<feature type="signal peptide" evidence="6">
    <location>
        <begin position="1"/>
        <end position="28"/>
    </location>
</feature>
<dbReference type="Proteomes" id="UP001597108">
    <property type="component" value="Unassembled WGS sequence"/>
</dbReference>
<dbReference type="InterPro" id="IPR037682">
    <property type="entry name" value="TonB_C"/>
</dbReference>